<dbReference type="Proteomes" id="UP000052943">
    <property type="component" value="Unassembled WGS sequence"/>
</dbReference>
<dbReference type="InterPro" id="IPR050304">
    <property type="entry name" value="MT-severing_AAA_ATPase"/>
</dbReference>
<keyword evidence="4" id="KW-0547">Nucleotide-binding</keyword>
<sequence>MENRFIPQAIEIVTEAIKEDNSKNYQEAFRLYKKALEHFMIGVKYEKNPTSKEIIMKRVEGYMTRAEQLRGMLEKETAPKPVAAVVDMDKGDKEDDDETDAETAKLRGSLASAVVSEKPNVKWDDVAGLDAAKEALKEAVILPARFPQLFTGKRRPWKGILLYGVGFEHFMWTLMKFNVRSPARSVAARYGLVSKWQGESEKLVKNLFEMAREKKPAIIFIDEIDSLCSSRSEGESDSTRRIKNEFLVQMQGIGNKHDGVLVLGATNVPWELDPAMRRRFEKRIYIPLPDIEARKVMLGIHLGDTPNELSDSNFTAIAEKTEGCSGSDISVLVRDALMEPLRKCQQAQFFTPCDDKAHPVRNGPFLTPCEDDPPCAYCHMKLSTCRPKCPECKAPCQRCGALRMRLYDLPERGYSDEKLRPPMISMSDFTRVLEHSTATVASDELNRFVKWTQEFGQEG</sequence>
<dbReference type="Gene3D" id="1.10.8.60">
    <property type="match status" value="1"/>
</dbReference>
<dbReference type="Gene3D" id="3.40.50.300">
    <property type="entry name" value="P-loop containing nucleotide triphosphate hydrolases"/>
    <property type="match status" value="1"/>
</dbReference>
<dbReference type="InterPro" id="IPR003593">
    <property type="entry name" value="AAA+_ATPase"/>
</dbReference>
<dbReference type="GO" id="GO:0016887">
    <property type="term" value="F:ATP hydrolysis activity"/>
    <property type="evidence" value="ECO:0007669"/>
    <property type="project" value="InterPro"/>
</dbReference>
<evidence type="ECO:0000256" key="3">
    <source>
        <dbReference type="ARBA" id="ARBA00022448"/>
    </source>
</evidence>
<dbReference type="GO" id="GO:0016020">
    <property type="term" value="C:membrane"/>
    <property type="evidence" value="ECO:0007669"/>
    <property type="project" value="UniProtKB-SubCell"/>
</dbReference>
<dbReference type="PANTHER" id="PTHR23074">
    <property type="entry name" value="AAA DOMAIN-CONTAINING"/>
    <property type="match status" value="1"/>
</dbReference>
<evidence type="ECO:0000313" key="11">
    <source>
        <dbReference type="EMBL" id="KUF77202.1"/>
    </source>
</evidence>
<evidence type="ECO:0000259" key="9">
    <source>
        <dbReference type="SMART" id="SM00382"/>
    </source>
</evidence>
<evidence type="ECO:0000256" key="8">
    <source>
        <dbReference type="ARBA" id="ARBA00048883"/>
    </source>
</evidence>
<feature type="domain" description="MIT" evidence="10">
    <location>
        <begin position="2"/>
        <end position="79"/>
    </location>
</feature>
<dbReference type="GO" id="GO:0015031">
    <property type="term" value="P:protein transport"/>
    <property type="evidence" value="ECO:0007669"/>
    <property type="project" value="UniProtKB-KW"/>
</dbReference>
<evidence type="ECO:0000256" key="4">
    <source>
        <dbReference type="ARBA" id="ARBA00022741"/>
    </source>
</evidence>
<dbReference type="FunFam" id="3.40.50.300:FF:002588">
    <property type="entry name" value="ATPase, AAA family"/>
    <property type="match status" value="1"/>
</dbReference>
<dbReference type="FunFam" id="1.10.8.60:FF:000015">
    <property type="entry name" value="vacuolar protein sorting-associated protein 4A"/>
    <property type="match status" value="1"/>
</dbReference>
<dbReference type="InterPro" id="IPR041569">
    <property type="entry name" value="AAA_lid_3"/>
</dbReference>
<comment type="catalytic activity">
    <reaction evidence="8">
        <text>ATP + H2O = ADP + phosphate + H(+)</text>
        <dbReference type="Rhea" id="RHEA:13065"/>
        <dbReference type="ChEBI" id="CHEBI:15377"/>
        <dbReference type="ChEBI" id="CHEBI:15378"/>
        <dbReference type="ChEBI" id="CHEBI:30616"/>
        <dbReference type="ChEBI" id="CHEBI:43474"/>
        <dbReference type="ChEBI" id="CHEBI:456216"/>
        <dbReference type="EC" id="3.6.4.6"/>
    </reaction>
</comment>
<gene>
    <name evidence="11" type="ORF">AM587_10013625</name>
</gene>
<comment type="caution">
    <text evidence="11">The sequence shown here is derived from an EMBL/GenBank/DDBJ whole genome shotgun (WGS) entry which is preliminary data.</text>
</comment>
<proteinExistence type="predicted"/>
<dbReference type="GO" id="GO:0005524">
    <property type="term" value="F:ATP binding"/>
    <property type="evidence" value="ECO:0007669"/>
    <property type="project" value="UniProtKB-KW"/>
</dbReference>
<dbReference type="GO" id="GO:0016197">
    <property type="term" value="P:endosomal transport"/>
    <property type="evidence" value="ECO:0007669"/>
    <property type="project" value="TreeGrafter"/>
</dbReference>
<keyword evidence="5" id="KW-0378">Hydrolase</keyword>
<dbReference type="Pfam" id="PF00004">
    <property type="entry name" value="AAA"/>
    <property type="match status" value="1"/>
</dbReference>
<dbReference type="InterPro" id="IPR036181">
    <property type="entry name" value="MIT_dom_sf"/>
</dbReference>
<evidence type="ECO:0000259" key="10">
    <source>
        <dbReference type="SMART" id="SM00745"/>
    </source>
</evidence>
<dbReference type="SMART" id="SM00382">
    <property type="entry name" value="AAA"/>
    <property type="match status" value="1"/>
</dbReference>
<dbReference type="EMBL" id="LNFO01005622">
    <property type="protein sequence ID" value="KUF77202.1"/>
    <property type="molecule type" value="Genomic_DNA"/>
</dbReference>
<accession>A0A0W8BZD7</accession>
<comment type="subcellular location">
    <subcellularLocation>
        <location evidence="1">Membrane</location>
    </subcellularLocation>
</comment>
<reference evidence="11 12" key="1">
    <citation type="submission" date="2015-11" db="EMBL/GenBank/DDBJ databases">
        <title>Genomes and virulence difference between two physiological races of Phytophthora nicotianae.</title>
        <authorList>
            <person name="Liu H."/>
            <person name="Ma X."/>
            <person name="Yu H."/>
            <person name="Fang D."/>
            <person name="Li Y."/>
            <person name="Wang X."/>
            <person name="Wang W."/>
            <person name="Dong Y."/>
            <person name="Xiao B."/>
        </authorList>
    </citation>
    <scope>NUCLEOTIDE SEQUENCE [LARGE SCALE GENOMIC DNA]</scope>
    <source>
        <strain evidence="12">race 0</strain>
    </source>
</reference>
<evidence type="ECO:0000256" key="7">
    <source>
        <dbReference type="ARBA" id="ARBA00022927"/>
    </source>
</evidence>
<dbReference type="SMART" id="SM00745">
    <property type="entry name" value="MIT"/>
    <property type="match status" value="1"/>
</dbReference>
<dbReference type="SUPFAM" id="SSF52540">
    <property type="entry name" value="P-loop containing nucleoside triphosphate hydrolases"/>
    <property type="match status" value="1"/>
</dbReference>
<dbReference type="STRING" id="4790.A0A0W8BZD7"/>
<dbReference type="InterPro" id="IPR027417">
    <property type="entry name" value="P-loop_NTPase"/>
</dbReference>
<evidence type="ECO:0000256" key="2">
    <source>
        <dbReference type="ARBA" id="ARBA00012674"/>
    </source>
</evidence>
<feature type="domain" description="AAA+ ATPase" evidence="9">
    <location>
        <begin position="156"/>
        <end position="290"/>
    </location>
</feature>
<keyword evidence="6" id="KW-0067">ATP-binding</keyword>
<dbReference type="Gene3D" id="1.20.58.80">
    <property type="entry name" value="Phosphotransferase system, lactose/cellobiose-type IIA subunit"/>
    <property type="match status" value="1"/>
</dbReference>
<dbReference type="InterPro" id="IPR007330">
    <property type="entry name" value="MIT_dom"/>
</dbReference>
<dbReference type="SUPFAM" id="SSF116846">
    <property type="entry name" value="MIT domain"/>
    <property type="match status" value="1"/>
</dbReference>
<keyword evidence="3" id="KW-0813">Transport</keyword>
<dbReference type="FunFam" id="1.20.58.80:FF:000004">
    <property type="entry name" value="Vacuolar protein sorting-associated protein 4"/>
    <property type="match status" value="1"/>
</dbReference>
<evidence type="ECO:0000256" key="1">
    <source>
        <dbReference type="ARBA" id="ARBA00004370"/>
    </source>
</evidence>
<evidence type="ECO:0000313" key="12">
    <source>
        <dbReference type="Proteomes" id="UP000052943"/>
    </source>
</evidence>
<dbReference type="GO" id="GO:0007033">
    <property type="term" value="P:vacuole organization"/>
    <property type="evidence" value="ECO:0007669"/>
    <property type="project" value="TreeGrafter"/>
</dbReference>
<dbReference type="InterPro" id="IPR015415">
    <property type="entry name" value="Spast_Vps4_C"/>
</dbReference>
<dbReference type="EC" id="3.6.4.6" evidence="2"/>
<evidence type="ECO:0000256" key="5">
    <source>
        <dbReference type="ARBA" id="ARBA00022801"/>
    </source>
</evidence>
<dbReference type="OrthoDB" id="29072at2759"/>
<dbReference type="Pfam" id="PF09336">
    <property type="entry name" value="Vps4_C"/>
    <property type="match status" value="1"/>
</dbReference>
<dbReference type="Pfam" id="PF17862">
    <property type="entry name" value="AAA_lid_3"/>
    <property type="match status" value="1"/>
</dbReference>
<evidence type="ECO:0000256" key="6">
    <source>
        <dbReference type="ARBA" id="ARBA00022840"/>
    </source>
</evidence>
<keyword evidence="7" id="KW-0653">Protein transport</keyword>
<dbReference type="Pfam" id="PF04212">
    <property type="entry name" value="MIT"/>
    <property type="match status" value="1"/>
</dbReference>
<dbReference type="PANTHER" id="PTHR23074:SF83">
    <property type="entry name" value="VACUOLAR PROTEIN SORTING-ASSOCIATED PROTEIN 4A"/>
    <property type="match status" value="1"/>
</dbReference>
<protein>
    <recommendedName>
        <fullName evidence="2">vesicle-fusing ATPase</fullName>
        <ecNumber evidence="2">3.6.4.6</ecNumber>
    </recommendedName>
</protein>
<name>A0A0W8BZD7_PHYNI</name>
<organism evidence="11 12">
    <name type="scientific">Phytophthora nicotianae</name>
    <name type="common">Potato buckeye rot agent</name>
    <name type="synonym">Phytophthora parasitica</name>
    <dbReference type="NCBI Taxonomy" id="4792"/>
    <lineage>
        <taxon>Eukaryota</taxon>
        <taxon>Sar</taxon>
        <taxon>Stramenopiles</taxon>
        <taxon>Oomycota</taxon>
        <taxon>Peronosporomycetes</taxon>
        <taxon>Peronosporales</taxon>
        <taxon>Peronosporaceae</taxon>
        <taxon>Phytophthora</taxon>
    </lineage>
</organism>
<dbReference type="InterPro" id="IPR003959">
    <property type="entry name" value="ATPase_AAA_core"/>
</dbReference>
<dbReference type="AlphaFoldDB" id="A0A0W8BZD7"/>